<dbReference type="EMBL" id="BPLR01007568">
    <property type="protein sequence ID" value="GIY17958.1"/>
    <property type="molecule type" value="Genomic_DNA"/>
</dbReference>
<dbReference type="AlphaFoldDB" id="A0AAV4RD03"/>
<dbReference type="Proteomes" id="UP001054945">
    <property type="component" value="Unassembled WGS sequence"/>
</dbReference>
<keyword evidence="2" id="KW-1185">Reference proteome</keyword>
<comment type="caution">
    <text evidence="1">The sequence shown here is derived from an EMBL/GenBank/DDBJ whole genome shotgun (WGS) entry which is preliminary data.</text>
</comment>
<organism evidence="1 2">
    <name type="scientific">Caerostris extrusa</name>
    <name type="common">Bark spider</name>
    <name type="synonym">Caerostris bankana</name>
    <dbReference type="NCBI Taxonomy" id="172846"/>
    <lineage>
        <taxon>Eukaryota</taxon>
        <taxon>Metazoa</taxon>
        <taxon>Ecdysozoa</taxon>
        <taxon>Arthropoda</taxon>
        <taxon>Chelicerata</taxon>
        <taxon>Arachnida</taxon>
        <taxon>Araneae</taxon>
        <taxon>Araneomorphae</taxon>
        <taxon>Entelegynae</taxon>
        <taxon>Araneoidea</taxon>
        <taxon>Araneidae</taxon>
        <taxon>Caerostris</taxon>
    </lineage>
</organism>
<name>A0AAV4RD03_CAEEX</name>
<protein>
    <submittedName>
        <fullName evidence="1">Uncharacterized protein</fullName>
    </submittedName>
</protein>
<evidence type="ECO:0000313" key="2">
    <source>
        <dbReference type="Proteomes" id="UP001054945"/>
    </source>
</evidence>
<reference evidence="1 2" key="1">
    <citation type="submission" date="2021-06" db="EMBL/GenBank/DDBJ databases">
        <title>Caerostris extrusa draft genome.</title>
        <authorList>
            <person name="Kono N."/>
            <person name="Arakawa K."/>
        </authorList>
    </citation>
    <scope>NUCLEOTIDE SEQUENCE [LARGE SCALE GENOMIC DNA]</scope>
</reference>
<accession>A0AAV4RD03</accession>
<sequence>MRQVVVRGDFLLGFFFPVRLGTVRKRGCDFLLGFFLLAWGLYEKEVGKSSVNRSGYGVYQTRKYPAILKKLSLKSTRFPEQKQKFDELQQSAGGEILKILVTMGEEKKKDRRMEER</sequence>
<evidence type="ECO:0000313" key="1">
    <source>
        <dbReference type="EMBL" id="GIY17958.1"/>
    </source>
</evidence>
<gene>
    <name evidence="1" type="ORF">CEXT_95831</name>
</gene>
<proteinExistence type="predicted"/>